<dbReference type="Pfam" id="PF02423">
    <property type="entry name" value="OCD_Mu_crystall"/>
    <property type="match status" value="1"/>
</dbReference>
<evidence type="ECO:0000313" key="3">
    <source>
        <dbReference type="EMBL" id="EOO01772.1"/>
    </source>
</evidence>
<dbReference type="Proteomes" id="UP000014074">
    <property type="component" value="Unassembled WGS sequence"/>
</dbReference>
<dbReference type="GO" id="GO:0005737">
    <property type="term" value="C:cytoplasm"/>
    <property type="evidence" value="ECO:0007669"/>
    <property type="project" value="TreeGrafter"/>
</dbReference>
<feature type="compositionally biased region" description="Basic residues" evidence="2">
    <location>
        <begin position="395"/>
        <end position="409"/>
    </location>
</feature>
<sequence length="470" mass="51411">MSLSVLTDVQIRALLENLTADELEGFRNSLKSALHEYSTGTQSIEDGYIHQPHRTTISSAKTGTTTLFMPSCSTVGVGIKVITLSPPQSKDAKDTKPNVRPTGAITLFSETGAPVGILHASTLTAFRTALASACLLVKRQRVHTLTVFGCGEQAFWHVRLALMERGSTIKHVNIINRRFSDNCKTILQRFYSTPAHIKEREGWKDATFSILTPGYGEYQRLQREQIRAADVIFCCTPSTQALFDASVLTNHEGRKKGRLIVAVGSYTPEMAELPVELLQQATKTHDGAHRHYHKHAPEGGVIIVDTLDGAMHEAGEIISAGLSPKQLVELGELVMLHRIRQDESEMSDASSLNSSSNLSADFDKLEVSSNPSSMSTVFGSTSGSETPASPSRTSSPHRRSNSGFFHRRSSSQGPSSSERQKTKDDHLARWLTYGNVVYKSVGLGLMDLTVGMDLIRFAKDRGIGSHIEGF</sequence>
<dbReference type="InterPro" id="IPR003462">
    <property type="entry name" value="ODC_Mu_crystall"/>
</dbReference>
<feature type="region of interest" description="Disordered" evidence="2">
    <location>
        <begin position="366"/>
        <end position="423"/>
    </location>
</feature>
<comment type="similarity">
    <text evidence="1">Belongs to the ornithine cyclodeaminase/mu-crystallin family.</text>
</comment>
<dbReference type="RefSeq" id="XP_007913448.1">
    <property type="nucleotide sequence ID" value="XM_007915257.1"/>
</dbReference>
<evidence type="ECO:0000256" key="2">
    <source>
        <dbReference type="SAM" id="MobiDB-lite"/>
    </source>
</evidence>
<dbReference type="SUPFAM" id="SSF51735">
    <property type="entry name" value="NAD(P)-binding Rossmann-fold domains"/>
    <property type="match status" value="1"/>
</dbReference>
<dbReference type="EMBL" id="KB932957">
    <property type="protein sequence ID" value="EOO01772.1"/>
    <property type="molecule type" value="Genomic_DNA"/>
</dbReference>
<dbReference type="InterPro" id="IPR023401">
    <property type="entry name" value="ODC_N"/>
</dbReference>
<dbReference type="Gene3D" id="3.40.50.720">
    <property type="entry name" value="NAD(P)-binding Rossmann-like Domain"/>
    <property type="match status" value="1"/>
</dbReference>
<name>R8BQZ8_PHAM7</name>
<dbReference type="KEGG" id="tmn:UCRPA7_2714"/>
<feature type="compositionally biased region" description="Low complexity" evidence="2">
    <location>
        <begin position="384"/>
        <end position="394"/>
    </location>
</feature>
<keyword evidence="4" id="KW-1185">Reference proteome</keyword>
<proteinExistence type="inferred from homology"/>
<dbReference type="OrthoDB" id="41492at2759"/>
<dbReference type="HOGENOM" id="CLU_042088_0_1_1"/>
<evidence type="ECO:0000256" key="1">
    <source>
        <dbReference type="ARBA" id="ARBA00008903"/>
    </source>
</evidence>
<feature type="compositionally biased region" description="Polar residues" evidence="2">
    <location>
        <begin position="367"/>
        <end position="383"/>
    </location>
</feature>
<dbReference type="GeneID" id="19322991"/>
<protein>
    <submittedName>
        <fullName evidence="3">Putative ornithine cyclodeaminase mu-crystallin family protein</fullName>
    </submittedName>
</protein>
<dbReference type="FunFam" id="3.40.50.720:FF:000577">
    <property type="entry name" value="Proline utilization protein PrnX, putative"/>
    <property type="match status" value="1"/>
</dbReference>
<organism evidence="3 4">
    <name type="scientific">Phaeoacremonium minimum (strain UCR-PA7)</name>
    <name type="common">Esca disease fungus</name>
    <name type="synonym">Togninia minima</name>
    <dbReference type="NCBI Taxonomy" id="1286976"/>
    <lineage>
        <taxon>Eukaryota</taxon>
        <taxon>Fungi</taxon>
        <taxon>Dikarya</taxon>
        <taxon>Ascomycota</taxon>
        <taxon>Pezizomycotina</taxon>
        <taxon>Sordariomycetes</taxon>
        <taxon>Sordariomycetidae</taxon>
        <taxon>Togniniales</taxon>
        <taxon>Togniniaceae</taxon>
        <taxon>Phaeoacremonium</taxon>
    </lineage>
</organism>
<dbReference type="Gene3D" id="3.30.1780.10">
    <property type="entry name" value="ornithine cyclodeaminase, domain 1"/>
    <property type="match status" value="1"/>
</dbReference>
<dbReference type="PANTHER" id="PTHR13812">
    <property type="entry name" value="KETIMINE REDUCTASE MU-CRYSTALLIN"/>
    <property type="match status" value="1"/>
</dbReference>
<dbReference type="InterPro" id="IPR036291">
    <property type="entry name" value="NAD(P)-bd_dom_sf"/>
</dbReference>
<dbReference type="AlphaFoldDB" id="R8BQZ8"/>
<accession>R8BQZ8</accession>
<evidence type="ECO:0000313" key="4">
    <source>
        <dbReference type="Proteomes" id="UP000014074"/>
    </source>
</evidence>
<gene>
    <name evidence="3" type="ORF">UCRPA7_2714</name>
</gene>
<reference evidence="4" key="1">
    <citation type="journal article" date="2013" name="Genome Announc.">
        <title>Draft genome sequence of the ascomycete Phaeoacremonium aleophilum strain UCR-PA7, a causal agent of the esca disease complex in grapevines.</title>
        <authorList>
            <person name="Blanco-Ulate B."/>
            <person name="Rolshausen P."/>
            <person name="Cantu D."/>
        </authorList>
    </citation>
    <scope>NUCLEOTIDE SEQUENCE [LARGE SCALE GENOMIC DNA]</scope>
    <source>
        <strain evidence="4">UCR-PA7</strain>
    </source>
</reference>
<dbReference type="PANTHER" id="PTHR13812:SF19">
    <property type="entry name" value="KETIMINE REDUCTASE MU-CRYSTALLIN"/>
    <property type="match status" value="1"/>
</dbReference>
<dbReference type="eggNOG" id="KOG3007">
    <property type="taxonomic scope" value="Eukaryota"/>
</dbReference>